<gene>
    <name evidence="3" type="ORF">IGX34_21135</name>
</gene>
<organism evidence="3 4">
    <name type="scientific">Dyella acidiphila</name>
    <dbReference type="NCBI Taxonomy" id="2775866"/>
    <lineage>
        <taxon>Bacteria</taxon>
        <taxon>Pseudomonadati</taxon>
        <taxon>Pseudomonadota</taxon>
        <taxon>Gammaproteobacteria</taxon>
        <taxon>Lysobacterales</taxon>
        <taxon>Rhodanobacteraceae</taxon>
        <taxon>Dyella</taxon>
    </lineage>
</organism>
<dbReference type="InterPro" id="IPR052546">
    <property type="entry name" value="Transposase_8_domain"/>
</dbReference>
<feature type="coiled-coil region" evidence="2">
    <location>
        <begin position="53"/>
        <end position="80"/>
    </location>
</feature>
<dbReference type="SUPFAM" id="SSF46689">
    <property type="entry name" value="Homeodomain-like"/>
    <property type="match status" value="1"/>
</dbReference>
<comment type="similarity">
    <text evidence="1">Belongs to the transposase 8 family.</text>
</comment>
<dbReference type="InterPro" id="IPR009057">
    <property type="entry name" value="Homeodomain-like_sf"/>
</dbReference>
<dbReference type="PANTHER" id="PTHR33609:SF1">
    <property type="entry name" value="TRANSPOSASE"/>
    <property type="match status" value="1"/>
</dbReference>
<proteinExistence type="inferred from homology"/>
<dbReference type="Pfam" id="PF01527">
    <property type="entry name" value="HTH_Tnp_1"/>
    <property type="match status" value="1"/>
</dbReference>
<reference evidence="3 4" key="1">
    <citation type="submission" date="2020-09" db="EMBL/GenBank/DDBJ databases">
        <title>Dyella sp. 7MK23 isolated from forest soil.</title>
        <authorList>
            <person name="Fu J."/>
        </authorList>
    </citation>
    <scope>NUCLEOTIDE SEQUENCE [LARGE SCALE GENOMIC DNA]</scope>
    <source>
        <strain evidence="3 4">7MK23</strain>
    </source>
</reference>
<dbReference type="RefSeq" id="WP_192557740.1">
    <property type="nucleotide sequence ID" value="NZ_JACZZA010000018.1"/>
</dbReference>
<evidence type="ECO:0000256" key="2">
    <source>
        <dbReference type="SAM" id="Coils"/>
    </source>
</evidence>
<keyword evidence="4" id="KW-1185">Reference proteome</keyword>
<dbReference type="PANTHER" id="PTHR33609">
    <property type="entry name" value="LOW CALCIUM RESPONSE LOCUS PROTEIN S"/>
    <property type="match status" value="1"/>
</dbReference>
<name>A0ABR9GFR6_9GAMM</name>
<comment type="caution">
    <text evidence="3">The sequence shown here is derived from an EMBL/GenBank/DDBJ whole genome shotgun (WGS) entry which is preliminary data.</text>
</comment>
<protein>
    <submittedName>
        <fullName evidence="3">Transposase</fullName>
    </submittedName>
</protein>
<evidence type="ECO:0000313" key="4">
    <source>
        <dbReference type="Proteomes" id="UP000651010"/>
    </source>
</evidence>
<dbReference type="Gene3D" id="1.10.10.60">
    <property type="entry name" value="Homeodomain-like"/>
    <property type="match status" value="1"/>
</dbReference>
<evidence type="ECO:0000256" key="1">
    <source>
        <dbReference type="ARBA" id="ARBA00009964"/>
    </source>
</evidence>
<dbReference type="EMBL" id="JACZZA010000018">
    <property type="protein sequence ID" value="MBE1162896.1"/>
    <property type="molecule type" value="Genomic_DNA"/>
</dbReference>
<keyword evidence="2" id="KW-0175">Coiled coil</keyword>
<dbReference type="Proteomes" id="UP000651010">
    <property type="component" value="Unassembled WGS sequence"/>
</dbReference>
<evidence type="ECO:0000313" key="3">
    <source>
        <dbReference type="EMBL" id="MBE1162896.1"/>
    </source>
</evidence>
<sequence length="92" mass="10744">MPKKRFSSEEIIHKLREAEVLSSQGRTVAEICRQLGIVEQTFFRWRKEYGGLKVDQAKRLKDLELENARLRRALSDAVIDNQILREVSKGNF</sequence>
<accession>A0ABR9GFR6</accession>
<dbReference type="InterPro" id="IPR002514">
    <property type="entry name" value="Transposase_8"/>
</dbReference>